<keyword evidence="2" id="KW-1185">Reference proteome</keyword>
<sequence length="467" mass="51304">RFGAGRDGGRPSLVDGAARQMFHEAATAHEKECLPLYEDAETHVKVLKELEGLRKPLELDILFAGVSHFGLYNVDPAGGQVEKGVVTTVTTHGPDTPERGHGSWSLHDGLAAGPQSGHFDSIQKQSSSRCHDAWADRGFPSSLGALGNQPCPDSLCRLYETVKVSVHGLTFRYGLWKPLELDILFSGVSRVWGSESTIQYNNYFADADFEDEYSSAISSHIMRSGRHYASFRIKKMEGNGINFGIIRPLLKKKARTDLCFVHPVIEDDFISANKSEVDFTIRASHWGDGNVNCCTYYGEDGSAWWSSGEGTGDEGECEWLGNRGMGVDPCTIGLLLDLKEGTLTVHKDSRRLGIMMHGLTGEYCWMVTPAKIDDKRKGSTLAVYHSDPMIILSDVAPKTLSRGPIEMIYANIQPNLESGWLDTTCKAKGYYNTPSLMQPGLDKLNEAIKSAKPLTPAVAMRLLVCPL</sequence>
<dbReference type="OrthoDB" id="5951542at2759"/>
<evidence type="ECO:0008006" key="3">
    <source>
        <dbReference type="Google" id="ProtNLM"/>
    </source>
</evidence>
<organism evidence="1 2">
    <name type="scientific">Thalassiosira oceanica</name>
    <name type="common">Marine diatom</name>
    <dbReference type="NCBI Taxonomy" id="159749"/>
    <lineage>
        <taxon>Eukaryota</taxon>
        <taxon>Sar</taxon>
        <taxon>Stramenopiles</taxon>
        <taxon>Ochrophyta</taxon>
        <taxon>Bacillariophyta</taxon>
        <taxon>Coscinodiscophyceae</taxon>
        <taxon>Thalassiosirophycidae</taxon>
        <taxon>Thalassiosirales</taxon>
        <taxon>Thalassiosiraceae</taxon>
        <taxon>Thalassiosira</taxon>
    </lineage>
</organism>
<gene>
    <name evidence="1" type="ORF">THAOC_00538</name>
</gene>
<reference evidence="1 2" key="1">
    <citation type="journal article" date="2012" name="Genome Biol.">
        <title>Genome and low-iron response of an oceanic diatom adapted to chronic iron limitation.</title>
        <authorList>
            <person name="Lommer M."/>
            <person name="Specht M."/>
            <person name="Roy A.S."/>
            <person name="Kraemer L."/>
            <person name="Andreson R."/>
            <person name="Gutowska M.A."/>
            <person name="Wolf J."/>
            <person name="Bergner S.V."/>
            <person name="Schilhabel M.B."/>
            <person name="Klostermeier U.C."/>
            <person name="Beiko R.G."/>
            <person name="Rosenstiel P."/>
            <person name="Hippler M."/>
            <person name="Laroche J."/>
        </authorList>
    </citation>
    <scope>NUCLEOTIDE SEQUENCE [LARGE SCALE GENOMIC DNA]</scope>
    <source>
        <strain evidence="1 2">CCMP1005</strain>
    </source>
</reference>
<comment type="caution">
    <text evidence="1">The sequence shown here is derived from an EMBL/GenBank/DDBJ whole genome shotgun (WGS) entry which is preliminary data.</text>
</comment>
<dbReference type="Proteomes" id="UP000266841">
    <property type="component" value="Unassembled WGS sequence"/>
</dbReference>
<name>K0TRD7_THAOC</name>
<dbReference type="AlphaFoldDB" id="K0TRD7"/>
<dbReference type="InterPro" id="IPR043136">
    <property type="entry name" value="B30.2/SPRY_sf"/>
</dbReference>
<protein>
    <recommendedName>
        <fullName evidence="3">B30.2/SPRY domain-containing protein</fullName>
    </recommendedName>
</protein>
<proteinExistence type="predicted"/>
<dbReference type="EMBL" id="AGNL01000625">
    <property type="protein sequence ID" value="EJK77617.1"/>
    <property type="molecule type" value="Genomic_DNA"/>
</dbReference>
<feature type="non-terminal residue" evidence="1">
    <location>
        <position position="1"/>
    </location>
</feature>
<accession>K0TRD7</accession>
<evidence type="ECO:0000313" key="2">
    <source>
        <dbReference type="Proteomes" id="UP000266841"/>
    </source>
</evidence>
<evidence type="ECO:0000313" key="1">
    <source>
        <dbReference type="EMBL" id="EJK77617.1"/>
    </source>
</evidence>
<dbReference type="Gene3D" id="2.60.120.920">
    <property type="match status" value="1"/>
</dbReference>